<organism evidence="5 6">
    <name type="scientific">Rhododendron griersonianum</name>
    <dbReference type="NCBI Taxonomy" id="479676"/>
    <lineage>
        <taxon>Eukaryota</taxon>
        <taxon>Viridiplantae</taxon>
        <taxon>Streptophyta</taxon>
        <taxon>Embryophyta</taxon>
        <taxon>Tracheophyta</taxon>
        <taxon>Spermatophyta</taxon>
        <taxon>Magnoliopsida</taxon>
        <taxon>eudicotyledons</taxon>
        <taxon>Gunneridae</taxon>
        <taxon>Pentapetalae</taxon>
        <taxon>asterids</taxon>
        <taxon>Ericales</taxon>
        <taxon>Ericaceae</taxon>
        <taxon>Ericoideae</taxon>
        <taxon>Rhodoreae</taxon>
        <taxon>Rhododendron</taxon>
    </lineage>
</organism>
<sequence>MTDRRLRVWRNGKLEGWGKPDLKMPSSTTEKLMGGTKTVSPLPPPSPRSRSSSLDFSFSTINRPIADEKVNLMGRPGPVGGGGEPTVNTGDWRSQLNSVSRQRIVNKIMNTLKRHLPFNGQEGLQELKKIAVRFEEKIYSSGTSKSDYLRLISLKMLNMETKSKNTATNSPPSNSGNNSENSTHAVNLMGRPGPVIGGGEPTVNTGDWRSELHLDSRQRILNKIMETLMRHLPFSGQEGLEELKRIALRFEENIYASATSQVSPLVGHLPDYLRKISLKMLTVEAKSENNITNSLASNSGNNSGNFTHTGDNMEEEFCFVPS</sequence>
<dbReference type="AlphaFoldDB" id="A0AAV6HXK4"/>
<dbReference type="InterPro" id="IPR044661">
    <property type="entry name" value="MED15a/b/c-like"/>
</dbReference>
<dbReference type="Gene3D" id="1.10.246.20">
    <property type="entry name" value="Coactivator CBP, KIX domain"/>
    <property type="match status" value="2"/>
</dbReference>
<dbReference type="PANTHER" id="PTHR33137:SF4">
    <property type="entry name" value="MEDIATOR OF RNA POLYMERASE II TRANSCRIPTION SUBUNIT 15A-RELATED"/>
    <property type="match status" value="1"/>
</dbReference>
<dbReference type="FunFam" id="1.10.246.20:FF:000003">
    <property type="entry name" value="Mediator of RNA polymerase II transcription subunit 15a"/>
    <property type="match status" value="2"/>
</dbReference>
<proteinExistence type="predicted"/>
<feature type="compositionally biased region" description="Low complexity" evidence="3">
    <location>
        <begin position="164"/>
        <end position="183"/>
    </location>
</feature>
<evidence type="ECO:0000259" key="4">
    <source>
        <dbReference type="Pfam" id="PF16987"/>
    </source>
</evidence>
<dbReference type="EMBL" id="JACTNZ010000013">
    <property type="protein sequence ID" value="KAG5517742.1"/>
    <property type="molecule type" value="Genomic_DNA"/>
</dbReference>
<feature type="domain" description="Mediator complex subunit 15 KIX" evidence="4">
    <location>
        <begin position="205"/>
        <end position="293"/>
    </location>
</feature>
<dbReference type="PANTHER" id="PTHR33137">
    <property type="entry name" value="MEDIATOR OF RNA POLYMERASE II TRANSCRIPTION SUBUNIT 15A-RELATED"/>
    <property type="match status" value="1"/>
</dbReference>
<evidence type="ECO:0000313" key="6">
    <source>
        <dbReference type="Proteomes" id="UP000823749"/>
    </source>
</evidence>
<protein>
    <recommendedName>
        <fullName evidence="4">Mediator complex subunit 15 KIX domain-containing protein</fullName>
    </recommendedName>
</protein>
<feature type="domain" description="Mediator complex subunit 15 KIX" evidence="4">
    <location>
        <begin position="89"/>
        <end position="169"/>
    </location>
</feature>
<feature type="region of interest" description="Disordered" evidence="3">
    <location>
        <begin position="162"/>
        <end position="208"/>
    </location>
</feature>
<accession>A0AAV6HXK4</accession>
<dbReference type="InterPro" id="IPR036529">
    <property type="entry name" value="KIX_dom_sf"/>
</dbReference>
<keyword evidence="2" id="KW-0539">Nucleus</keyword>
<comment type="subcellular location">
    <subcellularLocation>
        <location evidence="1">Nucleus</location>
    </subcellularLocation>
</comment>
<dbReference type="InterPro" id="IPR036546">
    <property type="entry name" value="MED15_KIX"/>
</dbReference>
<keyword evidence="6" id="KW-1185">Reference proteome</keyword>
<gene>
    <name evidence="5" type="ORF">RHGRI_038202</name>
</gene>
<evidence type="ECO:0000313" key="5">
    <source>
        <dbReference type="EMBL" id="KAG5517742.1"/>
    </source>
</evidence>
<dbReference type="Proteomes" id="UP000823749">
    <property type="component" value="Chromosome 13"/>
</dbReference>
<name>A0AAV6HXK4_9ERIC</name>
<dbReference type="Pfam" id="PF16987">
    <property type="entry name" value="KIX_2"/>
    <property type="match status" value="2"/>
</dbReference>
<reference evidence="5 6" key="1">
    <citation type="submission" date="2020-08" db="EMBL/GenBank/DDBJ databases">
        <title>Plant Genome Project.</title>
        <authorList>
            <person name="Zhang R.-G."/>
        </authorList>
    </citation>
    <scope>NUCLEOTIDE SEQUENCE [LARGE SCALE GENOMIC DNA]</scope>
    <source>
        <strain evidence="5">WSP0</strain>
        <tissue evidence="5">Leaf</tissue>
    </source>
</reference>
<feature type="region of interest" description="Disordered" evidence="3">
    <location>
        <begin position="15"/>
        <end position="56"/>
    </location>
</feature>
<dbReference type="GO" id="GO:0003713">
    <property type="term" value="F:transcription coactivator activity"/>
    <property type="evidence" value="ECO:0007669"/>
    <property type="project" value="InterPro"/>
</dbReference>
<dbReference type="GO" id="GO:0005634">
    <property type="term" value="C:nucleus"/>
    <property type="evidence" value="ECO:0007669"/>
    <property type="project" value="UniProtKB-SubCell"/>
</dbReference>
<evidence type="ECO:0000256" key="2">
    <source>
        <dbReference type="ARBA" id="ARBA00023242"/>
    </source>
</evidence>
<evidence type="ECO:0000256" key="1">
    <source>
        <dbReference type="ARBA" id="ARBA00004123"/>
    </source>
</evidence>
<dbReference type="SUPFAM" id="SSF47040">
    <property type="entry name" value="Kix domain of CBP (creb binding protein)"/>
    <property type="match status" value="1"/>
</dbReference>
<evidence type="ECO:0000256" key="3">
    <source>
        <dbReference type="SAM" id="MobiDB-lite"/>
    </source>
</evidence>
<dbReference type="GO" id="GO:0031490">
    <property type="term" value="F:chromatin DNA binding"/>
    <property type="evidence" value="ECO:0007669"/>
    <property type="project" value="InterPro"/>
</dbReference>
<comment type="caution">
    <text evidence="5">The sequence shown here is derived from an EMBL/GenBank/DDBJ whole genome shotgun (WGS) entry which is preliminary data.</text>
</comment>